<dbReference type="InterPro" id="IPR019476">
    <property type="entry name" value="T4SS_TraD_DNA-bd"/>
</dbReference>
<dbReference type="PANTHER" id="PTHR30121">
    <property type="entry name" value="UNCHARACTERIZED PROTEIN YJGR-RELATED"/>
    <property type="match status" value="1"/>
</dbReference>
<keyword evidence="1" id="KW-0472">Membrane</keyword>
<dbReference type="Pfam" id="PF26449">
    <property type="entry name" value="DUF8128"/>
    <property type="match status" value="1"/>
</dbReference>
<dbReference type="InterPro" id="IPR051162">
    <property type="entry name" value="T4SS_component"/>
</dbReference>
<keyword evidence="1" id="KW-0812">Transmembrane</keyword>
<proteinExistence type="predicted"/>
<sequence>MIYLNFWIQYFLAILLGLTLLGTTVVGFWMLFVIWLRNRNREEVSLNFVLLEIAVPKDNEIKIDAVEQMFASLFSLKKGGFWQKFESQQHLSLEIVGRKEDIRFYISCHKKNVELVEKLVSGTYPGTHVKQVDEYNIFYKDTKVDFAELALKNESFKPIKSFKELPVDSLSSITSAMAKFGDNEAAAIQIVVSPAESHWSKSGLDYVSKLKKDESDPEKARFKMNPQDMEAITNKCSKVGFLTSIRIVSVAPTMDQAKANLSNLKGTFSQFAGNQNNFTGNKIWFKQSFMLDFIYRYQNMWGLNSVLSTDELATVWHLPNKTIETSHIYWLTAKTAPASGEFPESGLWLGRSVDRGQERNIYMGETDRMKHLYIIGRTGTGKTELLKSMIIQDMRAGKGLCFMEPHGDGIEELLELVPPERAEDVVVFDPSDKERPMGFNLLEVRNYEEMHIVASSIINLMYKLYDPHRTGMVGPRFEHAIRNAMLTVATVPGATFVEVNRALTDQKYVQEILPNVKDPIVKRYWTDQIAQTSDFHKSETLDYIASKFGRFVTNQLIRNIIGQAKSTLNFRTAMDEGKIVFLKLAKGILGEEDSSFLGNILIPKILSAALSRQEVPKEQRRPFYLYVDEFQNFATPDFAQMLSEVRKYGIGLVLANQFVSQIDEQVRDAIFGNCGTLMTYRVGVQDAAILAKEFEGVFGETDLANIPAQNIYVKTVVNGTPVRPFSMNVERDLKAERAQGSLEVSRMVRELSRLKFGRDVAEVSEEIERRSNL</sequence>
<dbReference type="Proteomes" id="UP000034797">
    <property type="component" value="Unassembled WGS sequence"/>
</dbReference>
<organism evidence="4 5">
    <name type="scientific">Candidatus Collierbacteria bacterium GW2011_GWA2_44_99</name>
    <dbReference type="NCBI Taxonomy" id="1618380"/>
    <lineage>
        <taxon>Bacteria</taxon>
        <taxon>Candidatus Collieribacteriota</taxon>
    </lineage>
</organism>
<evidence type="ECO:0000259" key="2">
    <source>
        <dbReference type="Pfam" id="PF10412"/>
    </source>
</evidence>
<reference evidence="4 5" key="1">
    <citation type="journal article" date="2015" name="Nature">
        <title>rRNA introns, odd ribosomes, and small enigmatic genomes across a large radiation of phyla.</title>
        <authorList>
            <person name="Brown C.T."/>
            <person name="Hug L.A."/>
            <person name="Thomas B.C."/>
            <person name="Sharon I."/>
            <person name="Castelle C.J."/>
            <person name="Singh A."/>
            <person name="Wilkins M.J."/>
            <person name="Williams K.H."/>
            <person name="Banfield J.F."/>
        </authorList>
    </citation>
    <scope>NUCLEOTIDE SEQUENCE [LARGE SCALE GENOMIC DNA]</scope>
</reference>
<dbReference type="InterPro" id="IPR027417">
    <property type="entry name" value="P-loop_NTPase"/>
</dbReference>
<gene>
    <name evidence="4" type="ORF">UW84_C0001G0012</name>
</gene>
<dbReference type="InterPro" id="IPR058441">
    <property type="entry name" value="DUF8128"/>
</dbReference>
<keyword evidence="1" id="KW-1133">Transmembrane helix</keyword>
<dbReference type="Gene3D" id="3.40.50.300">
    <property type="entry name" value="P-loop containing nucleotide triphosphate hydrolases"/>
    <property type="match status" value="2"/>
</dbReference>
<evidence type="ECO:0000259" key="3">
    <source>
        <dbReference type="Pfam" id="PF26449"/>
    </source>
</evidence>
<feature type="transmembrane region" description="Helical" evidence="1">
    <location>
        <begin position="6"/>
        <end position="36"/>
    </location>
</feature>
<feature type="domain" description="Type IV secretion system coupling protein TraD DNA-binding" evidence="2">
    <location>
        <begin position="369"/>
        <end position="704"/>
    </location>
</feature>
<evidence type="ECO:0000313" key="4">
    <source>
        <dbReference type="EMBL" id="KKT86791.1"/>
    </source>
</evidence>
<dbReference type="CDD" id="cd01127">
    <property type="entry name" value="TrwB_TraG_TraD_VirD4"/>
    <property type="match status" value="1"/>
</dbReference>
<evidence type="ECO:0000313" key="5">
    <source>
        <dbReference type="Proteomes" id="UP000034797"/>
    </source>
</evidence>
<accession>A0A0G1KT50</accession>
<protein>
    <submittedName>
        <fullName evidence="4">Uncharacterized protein</fullName>
    </submittedName>
</protein>
<feature type="domain" description="DUF8128" evidence="3">
    <location>
        <begin position="51"/>
        <end position="330"/>
    </location>
</feature>
<comment type="caution">
    <text evidence="4">The sequence shown here is derived from an EMBL/GenBank/DDBJ whole genome shotgun (WGS) entry which is preliminary data.</text>
</comment>
<dbReference type="AlphaFoldDB" id="A0A0G1KT50"/>
<dbReference type="EMBL" id="LCJW01000001">
    <property type="protein sequence ID" value="KKT86791.1"/>
    <property type="molecule type" value="Genomic_DNA"/>
</dbReference>
<dbReference type="SUPFAM" id="SSF52540">
    <property type="entry name" value="P-loop containing nucleoside triphosphate hydrolases"/>
    <property type="match status" value="1"/>
</dbReference>
<dbReference type="Pfam" id="PF10412">
    <property type="entry name" value="TrwB_AAD_bind"/>
    <property type="match status" value="1"/>
</dbReference>
<evidence type="ECO:0000256" key="1">
    <source>
        <dbReference type="SAM" id="Phobius"/>
    </source>
</evidence>
<dbReference type="PANTHER" id="PTHR30121:SF11">
    <property type="entry name" value="AAA+ ATPASE DOMAIN-CONTAINING PROTEIN"/>
    <property type="match status" value="1"/>
</dbReference>
<name>A0A0G1KT50_9BACT</name>